<dbReference type="GO" id="GO:0005737">
    <property type="term" value="C:cytoplasm"/>
    <property type="evidence" value="ECO:0007669"/>
    <property type="project" value="TreeGrafter"/>
</dbReference>
<evidence type="ECO:0000256" key="2">
    <source>
        <dbReference type="ARBA" id="ARBA00022490"/>
    </source>
</evidence>
<dbReference type="InterPro" id="IPR011992">
    <property type="entry name" value="EF-hand-dom_pair"/>
</dbReference>
<dbReference type="GO" id="GO:0019774">
    <property type="term" value="C:proteasome core complex, beta-subunit complex"/>
    <property type="evidence" value="ECO:0007669"/>
    <property type="project" value="InterPro"/>
</dbReference>
<evidence type="ECO:0000256" key="3">
    <source>
        <dbReference type="ARBA" id="ARBA00022737"/>
    </source>
</evidence>
<dbReference type="PROSITE" id="PS50222">
    <property type="entry name" value="EF_HAND_2"/>
    <property type="match status" value="3"/>
</dbReference>
<dbReference type="GO" id="GO:0043161">
    <property type="term" value="P:proteasome-mediated ubiquitin-dependent protein catabolic process"/>
    <property type="evidence" value="ECO:0007669"/>
    <property type="project" value="InterPro"/>
</dbReference>
<name>A0AAV7Y6Q5_9EUKA</name>
<feature type="domain" description="EF-hand" evidence="7">
    <location>
        <begin position="8"/>
        <end position="43"/>
    </location>
</feature>
<dbReference type="FunFam" id="1.10.238.10:FF:000178">
    <property type="entry name" value="Calmodulin-2 A"/>
    <property type="match status" value="1"/>
</dbReference>
<comment type="caution">
    <text evidence="8">The sequence shown here is derived from an EMBL/GenBank/DDBJ whole genome shotgun (WGS) entry which is preliminary data.</text>
</comment>
<dbReference type="InterPro" id="IPR018247">
    <property type="entry name" value="EF_Hand_1_Ca_BS"/>
</dbReference>
<dbReference type="SMART" id="SM00054">
    <property type="entry name" value="EFh"/>
    <property type="match status" value="3"/>
</dbReference>
<dbReference type="SUPFAM" id="SSF56235">
    <property type="entry name" value="N-terminal nucleophile aminohydrolases (Ntn hydrolases)"/>
    <property type="match status" value="1"/>
</dbReference>
<feature type="domain" description="EF-hand" evidence="7">
    <location>
        <begin position="44"/>
        <end position="79"/>
    </location>
</feature>
<dbReference type="GO" id="GO:0005509">
    <property type="term" value="F:calcium ion binding"/>
    <property type="evidence" value="ECO:0007669"/>
    <property type="project" value="InterPro"/>
</dbReference>
<reference evidence="8" key="1">
    <citation type="submission" date="2022-08" db="EMBL/GenBank/DDBJ databases">
        <title>Novel sulphate-reducing endosymbionts in the free-living metamonad Anaeramoeba.</title>
        <authorList>
            <person name="Jerlstrom-Hultqvist J."/>
            <person name="Cepicka I."/>
            <person name="Gallot-Lavallee L."/>
            <person name="Salas-Leiva D."/>
            <person name="Curtis B.A."/>
            <person name="Zahonova K."/>
            <person name="Pipaliya S."/>
            <person name="Dacks J."/>
            <person name="Roger A.J."/>
        </authorList>
    </citation>
    <scope>NUCLEOTIDE SEQUENCE</scope>
    <source>
        <strain evidence="8">Busselton2</strain>
    </source>
</reference>
<keyword evidence="3" id="KW-0677">Repeat</keyword>
<evidence type="ECO:0000259" key="7">
    <source>
        <dbReference type="PROSITE" id="PS50222"/>
    </source>
</evidence>
<dbReference type="PANTHER" id="PTHR32194:SF10">
    <property type="entry name" value="PROTEASOME SUBUNIT BETA TYPE-3"/>
    <property type="match status" value="1"/>
</dbReference>
<evidence type="ECO:0000256" key="1">
    <source>
        <dbReference type="ARBA" id="ARBA00004123"/>
    </source>
</evidence>
<sequence>MSKKLSKVQILEFENAFKLFDKDGNGQIDRKELQIVLKSLGQNPTENQLKQMIDTVDQDGDGQIDFQEFLNLMKSKVSEEDNEQTIREVFDIFDRDGDGFITAIELSHLMSLLGQKMTENEINWMISAIDTSGEVSIFQYNGSTIVAMAGKNCVAIAGDTRFGVRNQTVALDSNRIFKINNRTLFGMTGLNTDILTLRESFKFQMNLYNLEEEREISPKTFAHNVAQTLYSKRFGPYFITPIIAGLEGEDYTPFLCATDLIGAMEFPKSFVVAGTGEESLMGVCETFYKENMEPDELFEVVSQCLLAAVDRDALSGWGSVVHVLTKDGITTKRLRTRKD</sequence>
<evidence type="ECO:0000256" key="6">
    <source>
        <dbReference type="ARBA" id="ARBA00023242"/>
    </source>
</evidence>
<dbReference type="Pfam" id="PF00227">
    <property type="entry name" value="Proteasome"/>
    <property type="match status" value="1"/>
</dbReference>
<feature type="domain" description="EF-hand" evidence="7">
    <location>
        <begin position="81"/>
        <end position="116"/>
    </location>
</feature>
<dbReference type="Proteomes" id="UP001146793">
    <property type="component" value="Unassembled WGS sequence"/>
</dbReference>
<keyword evidence="4" id="KW-0106">Calcium</keyword>
<protein>
    <submittedName>
        <fullName evidence="8">Proteasome subunit beta type-3</fullName>
    </submittedName>
</protein>
<accession>A0AAV7Y6Q5</accession>
<dbReference type="InterPro" id="IPR023333">
    <property type="entry name" value="Proteasome_suB-type"/>
</dbReference>
<keyword evidence="5 8" id="KW-0647">Proteasome</keyword>
<dbReference type="Gene3D" id="3.60.20.10">
    <property type="entry name" value="Glutamine Phosphoribosylpyrophosphate, subunit 1, domain 1"/>
    <property type="match status" value="1"/>
</dbReference>
<dbReference type="InterPro" id="IPR016050">
    <property type="entry name" value="Proteasome_bsu_CS"/>
</dbReference>
<dbReference type="AlphaFoldDB" id="A0AAV7Y6Q5"/>
<keyword evidence="6" id="KW-0539">Nucleus</keyword>
<organism evidence="8 9">
    <name type="scientific">Anaeramoeba flamelloides</name>
    <dbReference type="NCBI Taxonomy" id="1746091"/>
    <lineage>
        <taxon>Eukaryota</taxon>
        <taxon>Metamonada</taxon>
        <taxon>Anaeramoebidae</taxon>
        <taxon>Anaeramoeba</taxon>
    </lineage>
</organism>
<proteinExistence type="predicted"/>
<gene>
    <name evidence="8" type="ORF">M0812_29257</name>
</gene>
<dbReference type="PANTHER" id="PTHR32194">
    <property type="entry name" value="METALLOPROTEASE TLDD"/>
    <property type="match status" value="1"/>
</dbReference>
<evidence type="ECO:0000256" key="5">
    <source>
        <dbReference type="ARBA" id="ARBA00022942"/>
    </source>
</evidence>
<evidence type="ECO:0000256" key="4">
    <source>
        <dbReference type="ARBA" id="ARBA00022837"/>
    </source>
</evidence>
<dbReference type="PROSITE" id="PS00018">
    <property type="entry name" value="EF_HAND_1"/>
    <property type="match status" value="3"/>
</dbReference>
<comment type="subcellular location">
    <subcellularLocation>
        <location evidence="1">Nucleus</location>
    </subcellularLocation>
</comment>
<dbReference type="InterPro" id="IPR033811">
    <property type="entry name" value="Proteasome_beta_3"/>
</dbReference>
<dbReference type="EMBL" id="JANTQA010000072">
    <property type="protein sequence ID" value="KAJ3424535.1"/>
    <property type="molecule type" value="Genomic_DNA"/>
</dbReference>
<dbReference type="CDD" id="cd03759">
    <property type="entry name" value="proteasome_beta_type_3"/>
    <property type="match status" value="1"/>
</dbReference>
<dbReference type="CDD" id="cd00051">
    <property type="entry name" value="EFh"/>
    <property type="match status" value="2"/>
</dbReference>
<dbReference type="PROSITE" id="PS51476">
    <property type="entry name" value="PROTEASOME_BETA_2"/>
    <property type="match status" value="1"/>
</dbReference>
<dbReference type="Gene3D" id="1.10.238.10">
    <property type="entry name" value="EF-hand"/>
    <property type="match status" value="2"/>
</dbReference>
<keyword evidence="2" id="KW-0963">Cytoplasm</keyword>
<evidence type="ECO:0000313" key="9">
    <source>
        <dbReference type="Proteomes" id="UP001146793"/>
    </source>
</evidence>
<dbReference type="FunFam" id="3.60.20.10:FF:000003">
    <property type="entry name" value="Proteasome subunit beta type-3"/>
    <property type="match status" value="1"/>
</dbReference>
<dbReference type="PROSITE" id="PS00854">
    <property type="entry name" value="PROTEASOME_BETA_1"/>
    <property type="match status" value="1"/>
</dbReference>
<dbReference type="InterPro" id="IPR001353">
    <property type="entry name" value="Proteasome_sua/b"/>
</dbReference>
<dbReference type="InterPro" id="IPR029055">
    <property type="entry name" value="Ntn_hydrolases_N"/>
</dbReference>
<dbReference type="GO" id="GO:0005634">
    <property type="term" value="C:nucleus"/>
    <property type="evidence" value="ECO:0007669"/>
    <property type="project" value="UniProtKB-SubCell"/>
</dbReference>
<evidence type="ECO:0000313" key="8">
    <source>
        <dbReference type="EMBL" id="KAJ3424535.1"/>
    </source>
</evidence>
<dbReference type="SUPFAM" id="SSF47473">
    <property type="entry name" value="EF-hand"/>
    <property type="match status" value="1"/>
</dbReference>
<dbReference type="InterPro" id="IPR002048">
    <property type="entry name" value="EF_hand_dom"/>
</dbReference>
<dbReference type="Pfam" id="PF13499">
    <property type="entry name" value="EF-hand_7"/>
    <property type="match status" value="2"/>
</dbReference>